<protein>
    <recommendedName>
        <fullName evidence="10">ABC transporter ATP-binding protein</fullName>
    </recommendedName>
</protein>
<dbReference type="OrthoDB" id="18209at2157"/>
<dbReference type="PANTHER" id="PTHR43553:SF24">
    <property type="entry name" value="ENERGY-COUPLING FACTOR TRANSPORTER ATP-BINDING PROTEIN ECFA1"/>
    <property type="match status" value="1"/>
</dbReference>
<dbReference type="HOGENOM" id="CLU_000604_13_2_2"/>
<dbReference type="GO" id="GO:0006824">
    <property type="term" value="P:cobalt ion transport"/>
    <property type="evidence" value="ECO:0007669"/>
    <property type="project" value="InterPro"/>
</dbReference>
<comment type="function">
    <text evidence="10">Part of an ABC transporter complex. Responsible for energy coupling to the transport system.</text>
</comment>
<dbReference type="InterPro" id="IPR003593">
    <property type="entry name" value="AAA+_ATPase"/>
</dbReference>
<dbReference type="InterPro" id="IPR015856">
    <property type="entry name" value="ABC_transpr_CbiO/EcfA_su"/>
</dbReference>
<evidence type="ECO:0000256" key="7">
    <source>
        <dbReference type="ARBA" id="ARBA00022967"/>
    </source>
</evidence>
<organism evidence="12 13">
    <name type="scientific">Archaeoglobus sulfaticallidus PM70-1</name>
    <dbReference type="NCBI Taxonomy" id="387631"/>
    <lineage>
        <taxon>Archaea</taxon>
        <taxon>Methanobacteriati</taxon>
        <taxon>Methanobacteriota</taxon>
        <taxon>Archaeoglobi</taxon>
        <taxon>Archaeoglobales</taxon>
        <taxon>Archaeoglobaceae</taxon>
        <taxon>Archaeoglobus</taxon>
    </lineage>
</organism>
<dbReference type="Proteomes" id="UP000013307">
    <property type="component" value="Chromosome"/>
</dbReference>
<dbReference type="NCBIfam" id="TIGR01166">
    <property type="entry name" value="cbiO"/>
    <property type="match status" value="1"/>
</dbReference>
<name>N0BGQ9_9EURY</name>
<evidence type="ECO:0000256" key="3">
    <source>
        <dbReference type="ARBA" id="ARBA00022448"/>
    </source>
</evidence>
<dbReference type="GO" id="GO:0005524">
    <property type="term" value="F:ATP binding"/>
    <property type="evidence" value="ECO:0007669"/>
    <property type="project" value="UniProtKB-UniRule"/>
</dbReference>
<keyword evidence="13" id="KW-1185">Reference proteome</keyword>
<proteinExistence type="inferred from homology"/>
<dbReference type="eggNOG" id="arCOG00203">
    <property type="taxonomic scope" value="Archaea"/>
</dbReference>
<evidence type="ECO:0000256" key="5">
    <source>
        <dbReference type="ARBA" id="ARBA00022741"/>
    </source>
</evidence>
<dbReference type="SUPFAM" id="SSF52540">
    <property type="entry name" value="P-loop containing nucleoside triphosphate hydrolases"/>
    <property type="match status" value="1"/>
</dbReference>
<dbReference type="InterPro" id="IPR027417">
    <property type="entry name" value="P-loop_NTPase"/>
</dbReference>
<evidence type="ECO:0000313" key="12">
    <source>
        <dbReference type="EMBL" id="AGK62193.1"/>
    </source>
</evidence>
<dbReference type="InterPro" id="IPR017871">
    <property type="entry name" value="ABC_transporter-like_CS"/>
</dbReference>
<keyword evidence="5 10" id="KW-0547">Nucleotide-binding</keyword>
<evidence type="ECO:0000256" key="9">
    <source>
        <dbReference type="ARBA" id="ARBA00025157"/>
    </source>
</evidence>
<evidence type="ECO:0000256" key="6">
    <source>
        <dbReference type="ARBA" id="ARBA00022840"/>
    </source>
</evidence>
<dbReference type="GO" id="GO:0016887">
    <property type="term" value="F:ATP hydrolysis activity"/>
    <property type="evidence" value="ECO:0007669"/>
    <property type="project" value="InterPro"/>
</dbReference>
<keyword evidence="7" id="KW-1278">Translocase</keyword>
<comment type="function">
    <text evidence="9">Probably part of an ABC transporter complex. Responsible for energy coupling to the transport system.</text>
</comment>
<evidence type="ECO:0000256" key="8">
    <source>
        <dbReference type="ARBA" id="ARBA00023136"/>
    </source>
</evidence>
<dbReference type="InterPro" id="IPR003439">
    <property type="entry name" value="ABC_transporter-like_ATP-bd"/>
</dbReference>
<feature type="domain" description="ABC transporter" evidence="11">
    <location>
        <begin position="2"/>
        <end position="232"/>
    </location>
</feature>
<accession>N0BGQ9</accession>
<dbReference type="KEGG" id="ast:Asulf_02240"/>
<comment type="similarity">
    <text evidence="2 10">Belongs to the ABC transporter superfamily.</text>
</comment>
<dbReference type="GeneID" id="15393872"/>
<dbReference type="Gene3D" id="3.40.50.300">
    <property type="entry name" value="P-loop containing nucleotide triphosphate hydrolases"/>
    <property type="match status" value="1"/>
</dbReference>
<evidence type="ECO:0000256" key="1">
    <source>
        <dbReference type="ARBA" id="ARBA00004202"/>
    </source>
</evidence>
<dbReference type="AlphaFoldDB" id="N0BGQ9"/>
<sequence>MIETRDLWFSYGSREVLKGVNFRANKGEVTILLGRNGAGKTTLLMHLNGLLKPSRGEVWIDGVRVKYDRKSLIEVRKKVGFVFQNPDDQIIAPTVWQDVVFGPKNIGMGYEFAEEAIKSLGLKGYEERLCNSLSGGEKRRVAIAGVLAMNPDYIIMDEPTAGLDGFGLKNMIEIIENLRDSGKTFVISTHDLDFAREVGERFVYMDNGEIVHESDRVDLRFANRCGLRIGNARGRLIVIPHNAEIPDVDADFIAAMGTKAKKRASVEKLEVDITNAVLERSILRAIEGHTVMLICSTEMLNVVEREAEKFPVFLEILDGFDHLAAVNTDSIFDSTIKTKRR</sequence>
<dbReference type="SMART" id="SM00382">
    <property type="entry name" value="AAA"/>
    <property type="match status" value="1"/>
</dbReference>
<dbReference type="EMBL" id="CP005290">
    <property type="protein sequence ID" value="AGK62193.1"/>
    <property type="molecule type" value="Genomic_DNA"/>
</dbReference>
<dbReference type="InterPro" id="IPR050095">
    <property type="entry name" value="ECF_ABC_transporter_ATP-bd"/>
</dbReference>
<dbReference type="CDD" id="cd03225">
    <property type="entry name" value="ABC_cobalt_CbiO_domain1"/>
    <property type="match status" value="1"/>
</dbReference>
<dbReference type="PROSITE" id="PS00211">
    <property type="entry name" value="ABC_TRANSPORTER_1"/>
    <property type="match status" value="1"/>
</dbReference>
<evidence type="ECO:0000259" key="11">
    <source>
        <dbReference type="PROSITE" id="PS50893"/>
    </source>
</evidence>
<evidence type="ECO:0000256" key="2">
    <source>
        <dbReference type="ARBA" id="ARBA00005417"/>
    </source>
</evidence>
<dbReference type="FunFam" id="3.40.50.300:FF:000224">
    <property type="entry name" value="Energy-coupling factor transporter ATP-binding protein EcfA"/>
    <property type="match status" value="1"/>
</dbReference>
<dbReference type="GO" id="GO:0042626">
    <property type="term" value="F:ATPase-coupled transmembrane transporter activity"/>
    <property type="evidence" value="ECO:0007669"/>
    <property type="project" value="TreeGrafter"/>
</dbReference>
<dbReference type="PANTHER" id="PTHR43553">
    <property type="entry name" value="HEAVY METAL TRANSPORTER"/>
    <property type="match status" value="1"/>
</dbReference>
<evidence type="ECO:0000256" key="10">
    <source>
        <dbReference type="RuleBase" id="RU364103"/>
    </source>
</evidence>
<keyword evidence="3 10" id="KW-0813">Transport</keyword>
<evidence type="ECO:0000313" key="13">
    <source>
        <dbReference type="Proteomes" id="UP000013307"/>
    </source>
</evidence>
<dbReference type="GO" id="GO:0043190">
    <property type="term" value="C:ATP-binding cassette (ABC) transporter complex"/>
    <property type="evidence" value="ECO:0007669"/>
    <property type="project" value="TreeGrafter"/>
</dbReference>
<evidence type="ECO:0000256" key="4">
    <source>
        <dbReference type="ARBA" id="ARBA00022475"/>
    </source>
</evidence>
<reference evidence="12 13" key="1">
    <citation type="journal article" date="2013" name="Genome Announc.">
        <title>Complete Genome Sequence of the Thermophilic and Facultatively Chemolithoautotrophic Sulfate Reducer Archaeoglobus sulfaticallidus Strain PM70-1T.</title>
        <authorList>
            <person name="Stokke R."/>
            <person name="Hocking W.P."/>
            <person name="Steinsbu B.O."/>
            <person name="Steen I.H."/>
        </authorList>
    </citation>
    <scope>NUCLEOTIDE SEQUENCE [LARGE SCALE GENOMIC DNA]</scope>
    <source>
        <strain evidence="12">PM70-1</strain>
    </source>
</reference>
<dbReference type="STRING" id="387631.Asulf_02240"/>
<keyword evidence="8 10" id="KW-0472">Membrane</keyword>
<dbReference type="PROSITE" id="PS50893">
    <property type="entry name" value="ABC_TRANSPORTER_2"/>
    <property type="match status" value="1"/>
</dbReference>
<dbReference type="RefSeq" id="WP_015591789.1">
    <property type="nucleotide sequence ID" value="NC_021169.1"/>
</dbReference>
<keyword evidence="4 10" id="KW-1003">Cell membrane</keyword>
<dbReference type="Pfam" id="PF00005">
    <property type="entry name" value="ABC_tran"/>
    <property type="match status" value="1"/>
</dbReference>
<dbReference type="InterPro" id="IPR005876">
    <property type="entry name" value="Co_trans_ATP-bd"/>
</dbReference>
<keyword evidence="6 10" id="KW-0067">ATP-binding</keyword>
<comment type="subcellular location">
    <subcellularLocation>
        <location evidence="1 10">Cell membrane</location>
        <topology evidence="1 10">Peripheral membrane protein</topology>
    </subcellularLocation>
</comment>
<gene>
    <name evidence="12" type="ORF">Asulf_02240</name>
</gene>